<dbReference type="AlphaFoldDB" id="A0A0G0W5D1"/>
<feature type="domain" description="Large ribosomal subunit protein bL9 C-terminal" evidence="9">
    <location>
        <begin position="70"/>
        <end position="134"/>
    </location>
</feature>
<comment type="caution">
    <text evidence="10">The sequence shown here is derived from an EMBL/GenBank/DDBJ whole genome shotgun (WGS) entry which is preliminary data.</text>
</comment>
<evidence type="ECO:0000259" key="8">
    <source>
        <dbReference type="Pfam" id="PF01281"/>
    </source>
</evidence>
<gene>
    <name evidence="7" type="primary">rplI</name>
    <name evidence="10" type="ORF">UU24_C0008G0008</name>
</gene>
<dbReference type="Pfam" id="PF01281">
    <property type="entry name" value="Ribosomal_L9_N"/>
    <property type="match status" value="1"/>
</dbReference>
<dbReference type="InterPro" id="IPR000244">
    <property type="entry name" value="Ribosomal_bL9"/>
</dbReference>
<evidence type="ECO:0000313" key="11">
    <source>
        <dbReference type="Proteomes" id="UP000034749"/>
    </source>
</evidence>
<organism evidence="10 11">
    <name type="scientific">Candidatus Nomurabacteria bacterium GW2011_GWA2_40_9</name>
    <dbReference type="NCBI Taxonomy" id="1618734"/>
    <lineage>
        <taxon>Bacteria</taxon>
        <taxon>Candidatus Nomuraibacteriota</taxon>
    </lineage>
</organism>
<dbReference type="InterPro" id="IPR009027">
    <property type="entry name" value="Ribosomal_bL9/RNase_H1_N"/>
</dbReference>
<dbReference type="GO" id="GO:0003735">
    <property type="term" value="F:structural constituent of ribosome"/>
    <property type="evidence" value="ECO:0007669"/>
    <property type="project" value="InterPro"/>
</dbReference>
<evidence type="ECO:0000256" key="5">
    <source>
        <dbReference type="ARBA" id="ARBA00023274"/>
    </source>
</evidence>
<proteinExistence type="inferred from homology"/>
<evidence type="ECO:0000256" key="7">
    <source>
        <dbReference type="HAMAP-Rule" id="MF_00503"/>
    </source>
</evidence>
<dbReference type="GO" id="GO:0006412">
    <property type="term" value="P:translation"/>
    <property type="evidence" value="ECO:0007669"/>
    <property type="project" value="UniProtKB-UniRule"/>
</dbReference>
<keyword evidence="4 7" id="KW-0689">Ribosomal protein</keyword>
<dbReference type="SUPFAM" id="SSF55653">
    <property type="entry name" value="Ribosomal protein L9 C-domain"/>
    <property type="match status" value="1"/>
</dbReference>
<dbReference type="GO" id="GO:0019843">
    <property type="term" value="F:rRNA binding"/>
    <property type="evidence" value="ECO:0007669"/>
    <property type="project" value="UniProtKB-UniRule"/>
</dbReference>
<dbReference type="InterPro" id="IPR020070">
    <property type="entry name" value="Ribosomal_bL9_N"/>
</dbReference>
<dbReference type="Pfam" id="PF03948">
    <property type="entry name" value="Ribosomal_L9_C"/>
    <property type="match status" value="1"/>
</dbReference>
<evidence type="ECO:0000256" key="3">
    <source>
        <dbReference type="ARBA" id="ARBA00022884"/>
    </source>
</evidence>
<feature type="domain" description="Ribosomal protein L9" evidence="8">
    <location>
        <begin position="1"/>
        <end position="47"/>
    </location>
</feature>
<dbReference type="Gene3D" id="3.40.5.10">
    <property type="entry name" value="Ribosomal protein L9, N-terminal domain"/>
    <property type="match status" value="1"/>
</dbReference>
<protein>
    <recommendedName>
        <fullName evidence="6 7">Large ribosomal subunit protein bL9</fullName>
    </recommendedName>
</protein>
<keyword evidence="5 7" id="KW-0687">Ribonucleoprotein</keyword>
<evidence type="ECO:0000256" key="1">
    <source>
        <dbReference type="ARBA" id="ARBA00010605"/>
    </source>
</evidence>
<keyword evidence="3 7" id="KW-0694">RNA-binding</keyword>
<dbReference type="InterPro" id="IPR020069">
    <property type="entry name" value="Ribosomal_bL9_C"/>
</dbReference>
<evidence type="ECO:0000256" key="4">
    <source>
        <dbReference type="ARBA" id="ARBA00022980"/>
    </source>
</evidence>
<dbReference type="InterPro" id="IPR020594">
    <property type="entry name" value="Ribosomal_bL9_bac/chp"/>
</dbReference>
<evidence type="ECO:0000259" key="9">
    <source>
        <dbReference type="Pfam" id="PF03948"/>
    </source>
</evidence>
<comment type="function">
    <text evidence="7">Binds to the 23S rRNA.</text>
</comment>
<sequence length="155" mass="17604">MKVIFLKDVAKVGKRHDVKEVNNGYAQNFLLPRKLAEKATDKAIAELARRQKELVIEREVQEDLLMKNLEEIKGKVITIVSKANEKGSLFSSIHKKEILEAMKKEHRAEINEDFIILDKPIKNLGEFEIPIQISTPSNSGGQVKKSAFKLIVKNI</sequence>
<dbReference type="SUPFAM" id="SSF55658">
    <property type="entry name" value="L9 N-domain-like"/>
    <property type="match status" value="1"/>
</dbReference>
<evidence type="ECO:0000313" key="10">
    <source>
        <dbReference type="EMBL" id="KKR79445.1"/>
    </source>
</evidence>
<keyword evidence="2 7" id="KW-0699">rRNA-binding</keyword>
<dbReference type="Gene3D" id="3.10.430.100">
    <property type="entry name" value="Ribosomal protein L9, C-terminal domain"/>
    <property type="match status" value="1"/>
</dbReference>
<name>A0A0G0W5D1_9BACT</name>
<dbReference type="NCBIfam" id="TIGR00158">
    <property type="entry name" value="L9"/>
    <property type="match status" value="1"/>
</dbReference>
<dbReference type="PANTHER" id="PTHR21368">
    <property type="entry name" value="50S RIBOSOMAL PROTEIN L9"/>
    <property type="match status" value="1"/>
</dbReference>
<dbReference type="HAMAP" id="MF_00503">
    <property type="entry name" value="Ribosomal_bL9"/>
    <property type="match status" value="1"/>
</dbReference>
<reference evidence="10 11" key="1">
    <citation type="journal article" date="2015" name="Nature">
        <title>rRNA introns, odd ribosomes, and small enigmatic genomes across a large radiation of phyla.</title>
        <authorList>
            <person name="Brown C.T."/>
            <person name="Hug L.A."/>
            <person name="Thomas B.C."/>
            <person name="Sharon I."/>
            <person name="Castelle C.J."/>
            <person name="Singh A."/>
            <person name="Wilkins M.J."/>
            <person name="Williams K.H."/>
            <person name="Banfield J.F."/>
        </authorList>
    </citation>
    <scope>NUCLEOTIDE SEQUENCE [LARGE SCALE GENOMIC DNA]</scope>
</reference>
<dbReference type="EMBL" id="LBZW01000008">
    <property type="protein sequence ID" value="KKR79445.1"/>
    <property type="molecule type" value="Genomic_DNA"/>
</dbReference>
<evidence type="ECO:0000256" key="2">
    <source>
        <dbReference type="ARBA" id="ARBA00022730"/>
    </source>
</evidence>
<evidence type="ECO:0000256" key="6">
    <source>
        <dbReference type="ARBA" id="ARBA00035292"/>
    </source>
</evidence>
<dbReference type="InterPro" id="IPR036791">
    <property type="entry name" value="Ribosomal_bL9_C_sf"/>
</dbReference>
<dbReference type="InterPro" id="IPR036935">
    <property type="entry name" value="Ribosomal_bL9_N_sf"/>
</dbReference>
<accession>A0A0G0W5D1</accession>
<dbReference type="GO" id="GO:0005840">
    <property type="term" value="C:ribosome"/>
    <property type="evidence" value="ECO:0007669"/>
    <property type="project" value="UniProtKB-KW"/>
</dbReference>
<dbReference type="Proteomes" id="UP000034749">
    <property type="component" value="Unassembled WGS sequence"/>
</dbReference>
<dbReference type="GO" id="GO:1990904">
    <property type="term" value="C:ribonucleoprotein complex"/>
    <property type="evidence" value="ECO:0007669"/>
    <property type="project" value="UniProtKB-KW"/>
</dbReference>
<comment type="similarity">
    <text evidence="1 7">Belongs to the bacterial ribosomal protein bL9 family.</text>
</comment>